<dbReference type="Pfam" id="PF00892">
    <property type="entry name" value="EamA"/>
    <property type="match status" value="2"/>
</dbReference>
<evidence type="ECO:0000259" key="8">
    <source>
        <dbReference type="Pfam" id="PF00892"/>
    </source>
</evidence>
<dbReference type="PATRIC" id="fig|994573.3.peg.243"/>
<evidence type="ECO:0000256" key="5">
    <source>
        <dbReference type="ARBA" id="ARBA00022989"/>
    </source>
</evidence>
<keyword evidence="4 7" id="KW-0812">Transmembrane</keyword>
<feature type="transmembrane region" description="Helical" evidence="7">
    <location>
        <begin position="183"/>
        <end position="206"/>
    </location>
</feature>
<evidence type="ECO:0000256" key="4">
    <source>
        <dbReference type="ARBA" id="ARBA00022692"/>
    </source>
</evidence>
<protein>
    <submittedName>
        <fullName evidence="9">Membrane protein</fullName>
    </submittedName>
</protein>
<keyword evidence="10" id="KW-1185">Reference proteome</keyword>
<dbReference type="SUPFAM" id="SSF103481">
    <property type="entry name" value="Multidrug resistance efflux transporter EmrE"/>
    <property type="match status" value="2"/>
</dbReference>
<dbReference type="EMBL" id="AXUN02000015">
    <property type="protein sequence ID" value="ETA82426.1"/>
    <property type="molecule type" value="Genomic_DNA"/>
</dbReference>
<reference evidence="9 10" key="1">
    <citation type="journal article" date="2014" name="Genome Announc.">
        <title>Genome Sequence of Youngiibacter fragilis, the Type Strain of the Genus Youngiibacter.</title>
        <authorList>
            <person name="Wawrik C.B."/>
            <person name="Callaghan A.V."/>
            <person name="Stamps B.W."/>
            <person name="Wawrik B."/>
        </authorList>
    </citation>
    <scope>NUCLEOTIDE SEQUENCE [LARGE SCALE GENOMIC DNA]</scope>
    <source>
        <strain evidence="9 10">232.1</strain>
    </source>
</reference>
<feature type="transmembrane region" description="Helical" evidence="7">
    <location>
        <begin position="152"/>
        <end position="171"/>
    </location>
</feature>
<keyword evidence="3" id="KW-1003">Cell membrane</keyword>
<dbReference type="Proteomes" id="UP000017747">
    <property type="component" value="Unassembled WGS sequence"/>
</dbReference>
<feature type="transmembrane region" description="Helical" evidence="7">
    <location>
        <begin position="130"/>
        <end position="146"/>
    </location>
</feature>
<dbReference type="GO" id="GO:0005886">
    <property type="term" value="C:plasma membrane"/>
    <property type="evidence" value="ECO:0007669"/>
    <property type="project" value="UniProtKB-SubCell"/>
</dbReference>
<evidence type="ECO:0000256" key="3">
    <source>
        <dbReference type="ARBA" id="ARBA00022475"/>
    </source>
</evidence>
<accession>V7IAU4</accession>
<name>V7IAU4_9CLOT</name>
<feature type="domain" description="EamA" evidence="8">
    <location>
        <begin position="10"/>
        <end position="145"/>
    </location>
</feature>
<dbReference type="OrthoDB" id="9794287at2"/>
<evidence type="ECO:0000256" key="6">
    <source>
        <dbReference type="ARBA" id="ARBA00023136"/>
    </source>
</evidence>
<comment type="subcellular location">
    <subcellularLocation>
        <location evidence="1">Cell membrane</location>
        <topology evidence="1">Multi-pass membrane protein</topology>
    </subcellularLocation>
</comment>
<feature type="transmembrane region" description="Helical" evidence="7">
    <location>
        <begin position="41"/>
        <end position="60"/>
    </location>
</feature>
<gene>
    <name evidence="9" type="ORF">T472_0201315</name>
</gene>
<feature type="transmembrane region" description="Helical" evidence="7">
    <location>
        <begin position="246"/>
        <end position="264"/>
    </location>
</feature>
<dbReference type="InterPro" id="IPR037185">
    <property type="entry name" value="EmrE-like"/>
</dbReference>
<feature type="transmembrane region" description="Helical" evidence="7">
    <location>
        <begin position="105"/>
        <end position="123"/>
    </location>
</feature>
<feature type="transmembrane region" description="Helical" evidence="7">
    <location>
        <begin position="72"/>
        <end position="93"/>
    </location>
</feature>
<dbReference type="PANTHER" id="PTHR42920:SF11">
    <property type="entry name" value="INNER MEMBRANE PROTEIN YTFF"/>
    <property type="match status" value="1"/>
</dbReference>
<organism evidence="9 10">
    <name type="scientific">Youngiibacter fragilis 232.1</name>
    <dbReference type="NCBI Taxonomy" id="994573"/>
    <lineage>
        <taxon>Bacteria</taxon>
        <taxon>Bacillati</taxon>
        <taxon>Bacillota</taxon>
        <taxon>Clostridia</taxon>
        <taxon>Eubacteriales</taxon>
        <taxon>Clostridiaceae</taxon>
        <taxon>Youngiibacter</taxon>
    </lineage>
</organism>
<evidence type="ECO:0000313" key="10">
    <source>
        <dbReference type="Proteomes" id="UP000017747"/>
    </source>
</evidence>
<dbReference type="InterPro" id="IPR051258">
    <property type="entry name" value="Diverse_Substrate_Transporter"/>
</dbReference>
<dbReference type="eggNOG" id="COG0697">
    <property type="taxonomic scope" value="Bacteria"/>
</dbReference>
<dbReference type="InterPro" id="IPR000620">
    <property type="entry name" value="EamA_dom"/>
</dbReference>
<feature type="domain" description="EamA" evidence="8">
    <location>
        <begin position="156"/>
        <end position="286"/>
    </location>
</feature>
<evidence type="ECO:0000256" key="2">
    <source>
        <dbReference type="ARBA" id="ARBA00007362"/>
    </source>
</evidence>
<evidence type="ECO:0000256" key="1">
    <source>
        <dbReference type="ARBA" id="ARBA00004651"/>
    </source>
</evidence>
<feature type="transmembrane region" description="Helical" evidence="7">
    <location>
        <begin position="270"/>
        <end position="292"/>
    </location>
</feature>
<dbReference type="AlphaFoldDB" id="V7IAU4"/>
<proteinExistence type="inferred from homology"/>
<comment type="caution">
    <text evidence="9">The sequence shown here is derived from an EMBL/GenBank/DDBJ whole genome shotgun (WGS) entry which is preliminary data.</text>
</comment>
<evidence type="ECO:0000256" key="7">
    <source>
        <dbReference type="SAM" id="Phobius"/>
    </source>
</evidence>
<comment type="similarity">
    <text evidence="2">Belongs to the EamA transporter family.</text>
</comment>
<dbReference type="PANTHER" id="PTHR42920">
    <property type="entry name" value="OS03G0707200 PROTEIN-RELATED"/>
    <property type="match status" value="1"/>
</dbReference>
<dbReference type="STRING" id="994573.T472_0201315"/>
<evidence type="ECO:0000313" key="9">
    <source>
        <dbReference type="EMBL" id="ETA82426.1"/>
    </source>
</evidence>
<sequence>MERVKAQYAAMAFAAAALYAASAPASKLLLAEATPVFMASFLYLGAGTGMSVVALFRKGLNNGHKEMRLDKGDLTFVVLMIILDIIAPILLMVGLRMTTASNASLLNNFEIAATSIIAFILFGEPVSKRLWKGIAVITAASMLLSLGETGSLDFSLGSVFVLLAATAWGFENNCTRMLSLKDPLQVVVIKGLGSGAGSLIVAVLIGDAPPELAFVLYAMLLGFFSYGMSIWLYVYAQRGLGAARTSSYYAVAPFIGAAISYAVFRDPLSPTFLAALLLMMIGSYLAAFDGVLRKTKRKISSI</sequence>
<keyword evidence="6 7" id="KW-0472">Membrane</keyword>
<feature type="transmembrane region" description="Helical" evidence="7">
    <location>
        <begin position="212"/>
        <end position="234"/>
    </location>
</feature>
<dbReference type="Gene3D" id="1.10.3730.20">
    <property type="match status" value="1"/>
</dbReference>
<dbReference type="RefSeq" id="WP_023387162.1">
    <property type="nucleotide sequence ID" value="NZ_AXUN02000015.1"/>
</dbReference>
<keyword evidence="5 7" id="KW-1133">Transmembrane helix</keyword>